<comment type="similarity">
    <text evidence="1 3 5">Belongs to the GrpE family.</text>
</comment>
<dbReference type="Gene3D" id="3.90.20.20">
    <property type="match status" value="1"/>
</dbReference>
<dbReference type="SUPFAM" id="SSF58014">
    <property type="entry name" value="Coiled-coil domain of nucleotide exchange factor GrpE"/>
    <property type="match status" value="1"/>
</dbReference>
<dbReference type="SUPFAM" id="SSF51064">
    <property type="entry name" value="Head domain of nucleotide exchange factor GrpE"/>
    <property type="match status" value="1"/>
</dbReference>
<dbReference type="RefSeq" id="WP_088768531.1">
    <property type="nucleotide sequence ID" value="NZ_CP022133.1"/>
</dbReference>
<evidence type="ECO:0000313" key="7">
    <source>
        <dbReference type="EMBL" id="ASG66146.1"/>
    </source>
</evidence>
<reference evidence="7 8" key="1">
    <citation type="submission" date="2017-06" db="EMBL/GenBank/DDBJ databases">
        <title>Complete genome sequence of Idiomarina piscisalsi strain 10PY1A isolated from soil of Soudi Arabia.</title>
        <authorList>
            <person name="Kim M.-C."/>
            <person name="Jung B.K."/>
            <person name="Budiyanto F."/>
            <person name="Nzila A."/>
            <person name="Shin J.-H."/>
        </authorList>
    </citation>
    <scope>NUCLEOTIDE SEQUENCE [LARGE SCALE GENOMIC DNA]</scope>
    <source>
        <strain evidence="7 8">10PY1A</strain>
    </source>
</reference>
<evidence type="ECO:0000256" key="5">
    <source>
        <dbReference type="RuleBase" id="RU004478"/>
    </source>
</evidence>
<evidence type="ECO:0000256" key="4">
    <source>
        <dbReference type="RuleBase" id="RU000639"/>
    </source>
</evidence>
<dbReference type="Pfam" id="PF01025">
    <property type="entry name" value="GrpE"/>
    <property type="match status" value="1"/>
</dbReference>
<keyword evidence="2 3" id="KW-0143">Chaperone</keyword>
<dbReference type="NCBIfam" id="NF010737">
    <property type="entry name" value="PRK14139.1"/>
    <property type="match status" value="1"/>
</dbReference>
<protein>
    <recommendedName>
        <fullName evidence="3 4">Protein GrpE</fullName>
    </recommendedName>
    <alternativeName>
        <fullName evidence="3">HSP-70 cofactor</fullName>
    </alternativeName>
</protein>
<gene>
    <name evidence="3" type="primary">grpE</name>
    <name evidence="7" type="ORF">CEW91_08310</name>
</gene>
<accession>A0ABM6LUB5</accession>
<dbReference type="PANTHER" id="PTHR21237">
    <property type="entry name" value="GRPE PROTEIN"/>
    <property type="match status" value="1"/>
</dbReference>
<dbReference type="NCBIfam" id="NF010738">
    <property type="entry name" value="PRK14140.1"/>
    <property type="match status" value="1"/>
</dbReference>
<dbReference type="HAMAP" id="MF_01151">
    <property type="entry name" value="GrpE"/>
    <property type="match status" value="1"/>
</dbReference>
<dbReference type="Proteomes" id="UP000197717">
    <property type="component" value="Chromosome"/>
</dbReference>
<comment type="function">
    <text evidence="3 4">Participates actively in the response to hyperosmotic and heat shock by preventing the aggregation of stress-denatured proteins, in association with DnaK and GrpE. It is the nucleotide exchange factor for DnaK and may function as a thermosensor. Unfolded proteins bind initially to DnaJ; upon interaction with the DnaJ-bound protein, DnaK hydrolyzes its bound ATP, resulting in the formation of a stable complex. GrpE releases ADP from DnaK; ATP binding to DnaK triggers the release of the substrate protein, thus completing the reaction cycle. Several rounds of ATP-dependent interactions between DnaJ, DnaK and GrpE are required for fully efficient folding.</text>
</comment>
<dbReference type="InterPro" id="IPR009012">
    <property type="entry name" value="GrpE_head"/>
</dbReference>
<dbReference type="PRINTS" id="PR00773">
    <property type="entry name" value="GRPEPROTEIN"/>
</dbReference>
<evidence type="ECO:0000313" key="8">
    <source>
        <dbReference type="Proteomes" id="UP000197717"/>
    </source>
</evidence>
<dbReference type="InterPro" id="IPR000740">
    <property type="entry name" value="GrpE"/>
</dbReference>
<feature type="compositionally biased region" description="Low complexity" evidence="6">
    <location>
        <begin position="18"/>
        <end position="44"/>
    </location>
</feature>
<dbReference type="PANTHER" id="PTHR21237:SF23">
    <property type="entry name" value="GRPE PROTEIN HOMOLOG, MITOCHONDRIAL"/>
    <property type="match status" value="1"/>
</dbReference>
<keyword evidence="8" id="KW-1185">Reference proteome</keyword>
<dbReference type="PROSITE" id="PS01071">
    <property type="entry name" value="GRPE"/>
    <property type="match status" value="1"/>
</dbReference>
<sequence>MADKKDQQTEQNVDQTVEQQQAEQQAAQAAEDALQQDAAAAEAETAGTSADQTDKIAELELALSKAEAQVKEQRDSVLRTQAEMENVRRRASQDVEKAHKFALEKFANELLTSVDNLERALQLADQQDESSRNFIEGIELTYKSLTSTLEKFGVKAVGEEGEAFNPDLHQAMSMQESSEHSNNTIMAVMQKGYELNGRLLRPAMVMVARNSDSGVDTKA</sequence>
<comment type="subcellular location">
    <subcellularLocation>
        <location evidence="3">Cytoplasm</location>
    </subcellularLocation>
</comment>
<dbReference type="Gene3D" id="2.30.22.10">
    <property type="entry name" value="Head domain of nucleotide exchange factor GrpE"/>
    <property type="match status" value="1"/>
</dbReference>
<evidence type="ECO:0000256" key="1">
    <source>
        <dbReference type="ARBA" id="ARBA00009054"/>
    </source>
</evidence>
<name>A0ABM6LUB5_9GAMM</name>
<keyword evidence="3" id="KW-0963">Cytoplasm</keyword>
<dbReference type="InterPro" id="IPR013805">
    <property type="entry name" value="GrpE_CC"/>
</dbReference>
<organism evidence="7 8">
    <name type="scientific">Idiomarina piscisalsi</name>
    <dbReference type="NCBI Taxonomy" id="1096243"/>
    <lineage>
        <taxon>Bacteria</taxon>
        <taxon>Pseudomonadati</taxon>
        <taxon>Pseudomonadota</taxon>
        <taxon>Gammaproteobacteria</taxon>
        <taxon>Alteromonadales</taxon>
        <taxon>Idiomarinaceae</taxon>
        <taxon>Idiomarina</taxon>
    </lineage>
</organism>
<feature type="region of interest" description="Disordered" evidence="6">
    <location>
        <begin position="1"/>
        <end position="52"/>
    </location>
</feature>
<comment type="subunit">
    <text evidence="3">Homodimer.</text>
</comment>
<proteinExistence type="inferred from homology"/>
<evidence type="ECO:0000256" key="3">
    <source>
        <dbReference type="HAMAP-Rule" id="MF_01151"/>
    </source>
</evidence>
<evidence type="ECO:0000256" key="6">
    <source>
        <dbReference type="SAM" id="MobiDB-lite"/>
    </source>
</evidence>
<evidence type="ECO:0000256" key="2">
    <source>
        <dbReference type="ARBA" id="ARBA00023186"/>
    </source>
</evidence>
<dbReference type="NCBIfam" id="NF010748">
    <property type="entry name" value="PRK14150.1"/>
    <property type="match status" value="1"/>
</dbReference>
<dbReference type="EMBL" id="CP022133">
    <property type="protein sequence ID" value="ASG66146.1"/>
    <property type="molecule type" value="Genomic_DNA"/>
</dbReference>
<dbReference type="CDD" id="cd00446">
    <property type="entry name" value="GrpE"/>
    <property type="match status" value="1"/>
</dbReference>
<keyword evidence="3 4" id="KW-0346">Stress response</keyword>